<dbReference type="Proteomes" id="UP000886602">
    <property type="component" value="Unassembled WGS sequence"/>
</dbReference>
<sequence length="94" mass="10654">MSKRDEYIAKIKLQLDELNANIGAAETKLHAAKAEVREKYTAEVGKLQEQYKHAVASLDELKAAGEDSWEAMVAKVEKVRDALKHSYNYFKSQL</sequence>
<dbReference type="AlphaFoldDB" id="A0A9D7FI52"/>
<evidence type="ECO:0000313" key="3">
    <source>
        <dbReference type="Proteomes" id="UP000886602"/>
    </source>
</evidence>
<evidence type="ECO:0000256" key="1">
    <source>
        <dbReference type="SAM" id="Coils"/>
    </source>
</evidence>
<name>A0A9D7FI52_9RHOO</name>
<organism evidence="2 3">
    <name type="scientific">Candidatus Propionivibrio dominans</name>
    <dbReference type="NCBI Taxonomy" id="2954373"/>
    <lineage>
        <taxon>Bacteria</taxon>
        <taxon>Pseudomonadati</taxon>
        <taxon>Pseudomonadota</taxon>
        <taxon>Betaproteobacteria</taxon>
        <taxon>Rhodocyclales</taxon>
        <taxon>Rhodocyclaceae</taxon>
        <taxon>Propionivibrio</taxon>
    </lineage>
</organism>
<accession>A0A9D7FI52</accession>
<protein>
    <recommendedName>
        <fullName evidence="4">Coiled coil domain-containing protein</fullName>
    </recommendedName>
</protein>
<evidence type="ECO:0008006" key="4">
    <source>
        <dbReference type="Google" id="ProtNLM"/>
    </source>
</evidence>
<dbReference type="EMBL" id="JADJNC010000040">
    <property type="protein sequence ID" value="MBK7424679.1"/>
    <property type="molecule type" value="Genomic_DNA"/>
</dbReference>
<keyword evidence="1" id="KW-0175">Coiled coil</keyword>
<evidence type="ECO:0000313" key="2">
    <source>
        <dbReference type="EMBL" id="MBK7424679.1"/>
    </source>
</evidence>
<gene>
    <name evidence="2" type="ORF">IPJ48_17215</name>
</gene>
<reference evidence="2" key="1">
    <citation type="submission" date="2020-10" db="EMBL/GenBank/DDBJ databases">
        <title>Connecting structure to function with the recovery of over 1000 high-quality activated sludge metagenome-assembled genomes encoding full-length rRNA genes using long-read sequencing.</title>
        <authorList>
            <person name="Singleton C.M."/>
            <person name="Petriglieri F."/>
            <person name="Kristensen J.M."/>
            <person name="Kirkegaard R.H."/>
            <person name="Michaelsen T.Y."/>
            <person name="Andersen M.H."/>
            <person name="Karst S.M."/>
            <person name="Dueholm M.S."/>
            <person name="Nielsen P.H."/>
            <person name="Albertsen M."/>
        </authorList>
    </citation>
    <scope>NUCLEOTIDE SEQUENCE</scope>
    <source>
        <strain evidence="2">EsbW_18-Q3-R4-48_MAXAC.044</strain>
    </source>
</reference>
<comment type="caution">
    <text evidence="2">The sequence shown here is derived from an EMBL/GenBank/DDBJ whole genome shotgun (WGS) entry which is preliminary data.</text>
</comment>
<feature type="coiled-coil region" evidence="1">
    <location>
        <begin position="8"/>
        <end position="64"/>
    </location>
</feature>
<proteinExistence type="predicted"/>